<dbReference type="Proteomes" id="UP000724874">
    <property type="component" value="Unassembled WGS sequence"/>
</dbReference>
<evidence type="ECO:0000313" key="1">
    <source>
        <dbReference type="EMBL" id="KAF8894367.1"/>
    </source>
</evidence>
<evidence type="ECO:0000313" key="2">
    <source>
        <dbReference type="Proteomes" id="UP000724874"/>
    </source>
</evidence>
<accession>A0A9P5TKU6</accession>
<sequence>MTVMMDLTTASTIPTTLVKTIQKTTAVLMIQETTASMMGLPQKILVATLGMTVPTIQETTLALTLLAMMAL</sequence>
<dbReference type="EMBL" id="JADNYJ010000064">
    <property type="protein sequence ID" value="KAF8894367.1"/>
    <property type="molecule type" value="Genomic_DNA"/>
</dbReference>
<protein>
    <submittedName>
        <fullName evidence="1">Uncharacterized protein</fullName>
    </submittedName>
</protein>
<comment type="caution">
    <text evidence="1">The sequence shown here is derived from an EMBL/GenBank/DDBJ whole genome shotgun (WGS) entry which is preliminary data.</text>
</comment>
<dbReference type="AlphaFoldDB" id="A0A9P5TKU6"/>
<gene>
    <name evidence="1" type="ORF">CPB84DRAFT_1782895</name>
</gene>
<proteinExistence type="predicted"/>
<reference evidence="1" key="1">
    <citation type="submission" date="2020-11" db="EMBL/GenBank/DDBJ databases">
        <authorList>
            <consortium name="DOE Joint Genome Institute"/>
            <person name="Ahrendt S."/>
            <person name="Riley R."/>
            <person name="Andreopoulos W."/>
            <person name="LaButti K."/>
            <person name="Pangilinan J."/>
            <person name="Ruiz-duenas F.J."/>
            <person name="Barrasa J.M."/>
            <person name="Sanchez-Garcia M."/>
            <person name="Camarero S."/>
            <person name="Miyauchi S."/>
            <person name="Serrano A."/>
            <person name="Linde D."/>
            <person name="Babiker R."/>
            <person name="Drula E."/>
            <person name="Ayuso-Fernandez I."/>
            <person name="Pacheco R."/>
            <person name="Padilla G."/>
            <person name="Ferreira P."/>
            <person name="Barriuso J."/>
            <person name="Kellner H."/>
            <person name="Castanera R."/>
            <person name="Alfaro M."/>
            <person name="Ramirez L."/>
            <person name="Pisabarro A.G."/>
            <person name="Kuo A."/>
            <person name="Tritt A."/>
            <person name="Lipzen A."/>
            <person name="He G."/>
            <person name="Yan M."/>
            <person name="Ng V."/>
            <person name="Cullen D."/>
            <person name="Martin F."/>
            <person name="Rosso M.-N."/>
            <person name="Henrissat B."/>
            <person name="Hibbett D."/>
            <person name="Martinez A.T."/>
            <person name="Grigoriev I.V."/>
        </authorList>
    </citation>
    <scope>NUCLEOTIDE SEQUENCE</scope>
    <source>
        <strain evidence="1">AH 44721</strain>
    </source>
</reference>
<name>A0A9P5TKU6_GYMJU</name>
<organism evidence="1 2">
    <name type="scientific">Gymnopilus junonius</name>
    <name type="common">Spectacular rustgill mushroom</name>
    <name type="synonym">Gymnopilus spectabilis subsp. junonius</name>
    <dbReference type="NCBI Taxonomy" id="109634"/>
    <lineage>
        <taxon>Eukaryota</taxon>
        <taxon>Fungi</taxon>
        <taxon>Dikarya</taxon>
        <taxon>Basidiomycota</taxon>
        <taxon>Agaricomycotina</taxon>
        <taxon>Agaricomycetes</taxon>
        <taxon>Agaricomycetidae</taxon>
        <taxon>Agaricales</taxon>
        <taxon>Agaricineae</taxon>
        <taxon>Hymenogastraceae</taxon>
        <taxon>Gymnopilus</taxon>
    </lineage>
</organism>
<keyword evidence="2" id="KW-1185">Reference proteome</keyword>